<evidence type="ECO:0000259" key="2">
    <source>
        <dbReference type="Pfam" id="PF02538"/>
    </source>
</evidence>
<organism evidence="3 4">
    <name type="scientific">Cuscuta australis</name>
    <dbReference type="NCBI Taxonomy" id="267555"/>
    <lineage>
        <taxon>Eukaryota</taxon>
        <taxon>Viridiplantae</taxon>
        <taxon>Streptophyta</taxon>
        <taxon>Embryophyta</taxon>
        <taxon>Tracheophyta</taxon>
        <taxon>Spermatophyta</taxon>
        <taxon>Magnoliopsida</taxon>
        <taxon>eudicotyledons</taxon>
        <taxon>Gunneridae</taxon>
        <taxon>Pentapetalae</taxon>
        <taxon>asterids</taxon>
        <taxon>lamiids</taxon>
        <taxon>Solanales</taxon>
        <taxon>Convolvulaceae</taxon>
        <taxon>Cuscuteae</taxon>
        <taxon>Cuscuta</taxon>
        <taxon>Cuscuta subgen. Grammica</taxon>
        <taxon>Cuscuta sect. Cleistogrammica</taxon>
    </lineage>
</organism>
<keyword evidence="1" id="KW-0472">Membrane</keyword>
<dbReference type="Pfam" id="PF02538">
    <property type="entry name" value="Hydantoinase_B"/>
    <property type="match status" value="1"/>
</dbReference>
<dbReference type="AlphaFoldDB" id="A0A328DLR7"/>
<dbReference type="GO" id="GO:0003824">
    <property type="term" value="F:catalytic activity"/>
    <property type="evidence" value="ECO:0007669"/>
    <property type="project" value="InterPro"/>
</dbReference>
<gene>
    <name evidence="3" type="ORF">DM860_003732</name>
</gene>
<evidence type="ECO:0000256" key="1">
    <source>
        <dbReference type="SAM" id="Phobius"/>
    </source>
</evidence>
<reference evidence="3 4" key="1">
    <citation type="submission" date="2018-06" db="EMBL/GenBank/DDBJ databases">
        <title>The Genome of Cuscuta australis (Dodder) Provides Insight into the Evolution of Plant Parasitism.</title>
        <authorList>
            <person name="Liu H."/>
        </authorList>
    </citation>
    <scope>NUCLEOTIDE SEQUENCE [LARGE SCALE GENOMIC DNA]</scope>
    <source>
        <strain evidence="4">cv. Yunnan</strain>
        <tissue evidence="3">Vines</tissue>
    </source>
</reference>
<name>A0A328DLR7_9ASTE</name>
<keyword evidence="4" id="KW-1185">Reference proteome</keyword>
<dbReference type="EMBL" id="NQVE01000142">
    <property type="protein sequence ID" value="RAL44973.1"/>
    <property type="molecule type" value="Genomic_DNA"/>
</dbReference>
<evidence type="ECO:0000313" key="4">
    <source>
        <dbReference type="Proteomes" id="UP000249390"/>
    </source>
</evidence>
<dbReference type="Proteomes" id="UP000249390">
    <property type="component" value="Unassembled WGS sequence"/>
</dbReference>
<proteinExistence type="predicted"/>
<accession>A0A328DLR7</accession>
<keyword evidence="1" id="KW-0812">Transmembrane</keyword>
<keyword evidence="1" id="KW-1133">Transmembrane helix</keyword>
<comment type="caution">
    <text evidence="3">The sequence shown here is derived from an EMBL/GenBank/DDBJ whole genome shotgun (WGS) entry which is preliminary data.</text>
</comment>
<dbReference type="InterPro" id="IPR003692">
    <property type="entry name" value="Hydantoinase_B"/>
</dbReference>
<feature type="transmembrane region" description="Helical" evidence="1">
    <location>
        <begin position="6"/>
        <end position="25"/>
    </location>
</feature>
<evidence type="ECO:0000313" key="3">
    <source>
        <dbReference type="EMBL" id="RAL44973.1"/>
    </source>
</evidence>
<feature type="domain" description="Hydantoinase B/oxoprolinase" evidence="2">
    <location>
        <begin position="22"/>
        <end position="74"/>
    </location>
</feature>
<protein>
    <recommendedName>
        <fullName evidence="2">Hydantoinase B/oxoprolinase domain-containing protein</fullName>
    </recommendedName>
</protein>
<sequence length="75" mass="7883">MSNSPAFYFLGFLSYIVLPIVPKGLNGGKPGARGSNYLVTKDNRVVYLGGKNTVKVRVGEILRILAPGGGGWGSS</sequence>